<protein>
    <submittedName>
        <fullName evidence="1">Uncharacterized protein</fullName>
    </submittedName>
</protein>
<dbReference type="KEGG" id="kna:B0W47_16825"/>
<geneLocation type="plasmid" evidence="3">
    <name>pkna01</name>
</geneLocation>
<evidence type="ECO:0000313" key="2">
    <source>
        <dbReference type="EMBL" id="PYD66299.1"/>
    </source>
</evidence>
<dbReference type="EMBL" id="NIRT01000013">
    <property type="protein sequence ID" value="PYD66299.1"/>
    <property type="molecule type" value="Genomic_DNA"/>
</dbReference>
<keyword evidence="4" id="KW-1185">Reference proteome</keyword>
<evidence type="ECO:0000313" key="3">
    <source>
        <dbReference type="Proteomes" id="UP000189683"/>
    </source>
</evidence>
<keyword evidence="1" id="KW-0614">Plasmid</keyword>
<geneLocation type="plasmid" evidence="1">
    <name>pKNA01</name>
</geneLocation>
<evidence type="ECO:0000313" key="1">
    <source>
        <dbReference type="EMBL" id="AQU89243.1"/>
    </source>
</evidence>
<organism evidence="1 3">
    <name type="scientific">Komagataeibacter nataicola</name>
    <dbReference type="NCBI Taxonomy" id="265960"/>
    <lineage>
        <taxon>Bacteria</taxon>
        <taxon>Pseudomonadati</taxon>
        <taxon>Pseudomonadota</taxon>
        <taxon>Alphaproteobacteria</taxon>
        <taxon>Acetobacterales</taxon>
        <taxon>Acetobacteraceae</taxon>
        <taxon>Komagataeibacter</taxon>
    </lineage>
</organism>
<gene>
    <name evidence="1" type="ORF">B0W47_16825</name>
    <name evidence="2" type="ORF">CDI09_09125</name>
</gene>
<dbReference type="AlphaFoldDB" id="A0A9N7CNZ4"/>
<reference evidence="2 4" key="2">
    <citation type="submission" date="2017-06" db="EMBL/GenBank/DDBJ databases">
        <title>A draft genome sequence of Komagataeibacter nataicola LMG 1536.</title>
        <authorList>
            <person name="Skraban J."/>
            <person name="Cleenwerck I."/>
            <person name="Vandamme P."/>
            <person name="Trcek J."/>
        </authorList>
    </citation>
    <scope>NUCLEOTIDE SEQUENCE [LARGE SCALE GENOMIC DNA]</scope>
    <source>
        <strain evidence="2 4">LMG 1536</strain>
    </source>
</reference>
<reference evidence="1 3" key="1">
    <citation type="submission" date="2017-02" db="EMBL/GenBank/DDBJ databases">
        <title>zhang.</title>
        <authorList>
            <person name="Zhang H."/>
        </authorList>
    </citation>
    <scope>NUCLEOTIDE SEQUENCE [LARGE SCALE GENOMIC DNA]</scope>
    <source>
        <strain evidence="1 3">RZS01</strain>
        <plasmid evidence="1">pKNA01</plasmid>
        <plasmid evidence="3">pkna01</plasmid>
    </source>
</reference>
<proteinExistence type="predicted"/>
<accession>A0A9N7CNZ4</accession>
<dbReference type="EMBL" id="CP019876">
    <property type="protein sequence ID" value="AQU89243.1"/>
    <property type="molecule type" value="Genomic_DNA"/>
</dbReference>
<name>A0A9N7CNZ4_9PROT</name>
<dbReference type="Proteomes" id="UP000247512">
    <property type="component" value="Unassembled WGS sequence"/>
</dbReference>
<sequence>MDISISDMFKDVMVSQDAIEIDEICFDEDRDDFIIEFFGGCLPDDVNMDNPLEEGDKDIFWDCLRLSNGALLMTPNIDDDDDHVPFVVKHYNGVIPPVIAGLIACIEFQKGAYDQAISVIDTTSDMMTRAMAHGVASRTGEQLAKLIEFANSIPHRDDIIRIFENR</sequence>
<evidence type="ECO:0000313" key="4">
    <source>
        <dbReference type="Proteomes" id="UP000247512"/>
    </source>
</evidence>
<dbReference type="RefSeq" id="WP_078528432.1">
    <property type="nucleotide sequence ID" value="NZ_CP019876.1"/>
</dbReference>
<dbReference type="Proteomes" id="UP000189683">
    <property type="component" value="Plasmid pKNA01"/>
</dbReference>